<dbReference type="InterPro" id="IPR050358">
    <property type="entry name" value="RSE1/DDB1/CFT1"/>
</dbReference>
<dbReference type="InterPro" id="IPR036322">
    <property type="entry name" value="WD40_repeat_dom_sf"/>
</dbReference>
<dbReference type="InterPro" id="IPR018846">
    <property type="entry name" value="Beta-prop_RSE1/DDB1/CPSF1_1st"/>
</dbReference>
<dbReference type="Gene3D" id="2.130.10.10">
    <property type="entry name" value="YVTN repeat-like/Quinoprotein amine dehydrogenase"/>
    <property type="match status" value="1"/>
</dbReference>
<name>A0A9P7NBD5_9HYPO</name>
<dbReference type="OrthoDB" id="20774at2759"/>
<dbReference type="InterPro" id="IPR015943">
    <property type="entry name" value="WD40/YVTN_repeat-like_dom_sf"/>
</dbReference>
<proteinExistence type="predicted"/>
<dbReference type="Pfam" id="PF10433">
    <property type="entry name" value="Beta-prop_RSE1_1st"/>
    <property type="match status" value="1"/>
</dbReference>
<dbReference type="Proteomes" id="UP000748025">
    <property type="component" value="Unassembled WGS sequence"/>
</dbReference>
<accession>A0A9P7NBD5</accession>
<feature type="domain" description="RSE1/DDB1/CPSF1 second beta-propeller" evidence="2">
    <location>
        <begin position="551"/>
        <end position="822"/>
    </location>
</feature>
<evidence type="ECO:0000313" key="4">
    <source>
        <dbReference type="Proteomes" id="UP000748025"/>
    </source>
</evidence>
<dbReference type="PANTHER" id="PTHR10644">
    <property type="entry name" value="DNA REPAIR/RNA PROCESSING CPSF FAMILY"/>
    <property type="match status" value="1"/>
</dbReference>
<protein>
    <recommendedName>
        <fullName evidence="5">Cleavage/polyadenylation specificity factor A subunit N-terminal domain-containing protein</fullName>
    </recommendedName>
</protein>
<dbReference type="EMBL" id="SRPW01001246">
    <property type="protein sequence ID" value="KAG6004092.1"/>
    <property type="molecule type" value="Genomic_DNA"/>
</dbReference>
<keyword evidence="4" id="KW-1185">Reference proteome</keyword>
<dbReference type="Pfam" id="PF23726">
    <property type="entry name" value="Beta-prop_RSE1_2nd"/>
    <property type="match status" value="1"/>
</dbReference>
<dbReference type="SUPFAM" id="SSF50978">
    <property type="entry name" value="WD40 repeat-like"/>
    <property type="match status" value="1"/>
</dbReference>
<dbReference type="SUPFAM" id="SSF69322">
    <property type="entry name" value="Tricorn protease domain 2"/>
    <property type="match status" value="1"/>
</dbReference>
<comment type="caution">
    <text evidence="3">The sequence shown here is derived from an EMBL/GenBank/DDBJ whole genome shotgun (WGS) entry which is preliminary data.</text>
</comment>
<evidence type="ECO:0008006" key="5">
    <source>
        <dbReference type="Google" id="ProtNLM"/>
    </source>
</evidence>
<sequence>MAFQTSILRDGEWVTETVNLQAALKASATPKAATRPHLDPPSCGVLSRTIVESPIVHWILPARLRSEAHNDIAFVGDHFVQISELRRDGQLHEVARKSDFGCRIRSAAVLGDPLQHDLDDDDQADIIKSEDEDTLMQEVSDAADVVQDQALPPQLLVLMLESGDTMYICLRRQPDSALDFVFTKHEGPKNLAYLGHLLSVDSSSRYMAAASPDGILVVYEFRSMQEINERYRDHGLIDPVKSTRIRALKGIIQKLEFLYPRPEDDYHIILLLIVTKKERSSAEPVSRMVIYEWEVGDNLREVFAGEKIGNRLPKEHRMPSLLIPLRFNTAFIAVSQPDIGIVKDCLSGAAVFEVLQTNTPRRTRLHHGQERPLWTAWSRPFRRKEYFEKTDIIYLAREDGAIIHIEIDAPELVPSVTNVGCLDTNINTAFSTAYDIFSDVLVIGGDSGPGGIWKLAPRTDLERVSELPNWSPVVDVATSARSSWPEPNISYSKPDMLFSASGRGIKGNVTQWRWGIQGRIGLEIDPGEPTRRSWGFSVDSGPGAHGLYGLLALPNASIVLRFSKDFAQVDSLEADSTAFDLASRTLDAYQTDSGLIIQVTESSISLISASHNSRHALEDILPMRDQTAENAFCGNDVVALTTTNSRSASQIHTIAINGMQTSLIQSWNIPGEVTCGAIFDIAGTKLVIAASAVDGISWISVFSMDGKVIVSQVLDRRTNSQLSQEAAIDLYAFEPLTSICTVHASANATTFIAGTRCGHLLTIRLCDQDVQPISWNSEVMGVAPVDVFRVHGSFGGGTAALACADNDLIMMTQFSETKLRFQTKNYIWLTDSNDSSMPSPRVHSAFSLGLSLSGGYAGHTSIMVLAGSRILFADVWPHYALVPRCLPLNGTPTRIIFSHAWNCLVVAMLRSDRPTLEFIDPDTGKHIAAASDKDKNPLEFISGLGHTGDRIFGLSEWLYVKDGKTFAFLLVGTKDGRLLIISVNKLESRSGDSDDRRFQYWTRYKKLFGKPIYSVVGDEDGIIFAVDKTIYWDVLDLTEKKLKQMKQYELDSPATSLRVSHNKIFALTTLHSLEVIDHRTGVGTDMVLSHTDSIARTTVHMIDIGTNTGFPSDSRWPVTMLSDTRGGITGVWVPWGHQNKEFEVIFDSSLPTSVRRFAYANGRAPWLRSERQNRYGVIASTERGTDVLGVSLDGSLRHFTLIDIELWRLLSLIQNLAQRRPYLKSPRASLSDSESMVSDEGLDFEPQLHPKQMHIDGDLLSQCLEHRLVEKIVGTGDGFELFREYLDGLEGGRWTESFRDVIGQSDEERQGAYFGLGYDVLAYLLAPVL</sequence>
<evidence type="ECO:0000259" key="1">
    <source>
        <dbReference type="Pfam" id="PF10433"/>
    </source>
</evidence>
<gene>
    <name evidence="3" type="ORF">E4U43_000800</name>
</gene>
<reference evidence="3" key="1">
    <citation type="journal article" date="2020" name="bioRxiv">
        <title>Whole genome comparisons of ergot fungi reveals the divergence and evolution of species within the genus Claviceps are the result of varying mechanisms driving genome evolution and host range expansion.</title>
        <authorList>
            <person name="Wyka S.A."/>
            <person name="Mondo S.J."/>
            <person name="Liu M."/>
            <person name="Dettman J."/>
            <person name="Nalam V."/>
            <person name="Broders K.D."/>
        </authorList>
    </citation>
    <scope>NUCLEOTIDE SEQUENCE</scope>
    <source>
        <strain evidence="3">CCC 602</strain>
    </source>
</reference>
<dbReference type="InterPro" id="IPR058543">
    <property type="entry name" value="Beta-prop_RSE1/DDB1/CPSF1_2nd"/>
</dbReference>
<evidence type="ECO:0000313" key="3">
    <source>
        <dbReference type="EMBL" id="KAG6004092.1"/>
    </source>
</evidence>
<feature type="domain" description="RSE1/DDB1/CPSF1 first beta-propeller" evidence="1">
    <location>
        <begin position="56"/>
        <end position="464"/>
    </location>
</feature>
<evidence type="ECO:0000259" key="2">
    <source>
        <dbReference type="Pfam" id="PF23726"/>
    </source>
</evidence>
<organism evidence="3 4">
    <name type="scientific">Claviceps pusilla</name>
    <dbReference type="NCBI Taxonomy" id="123648"/>
    <lineage>
        <taxon>Eukaryota</taxon>
        <taxon>Fungi</taxon>
        <taxon>Dikarya</taxon>
        <taxon>Ascomycota</taxon>
        <taxon>Pezizomycotina</taxon>
        <taxon>Sordariomycetes</taxon>
        <taxon>Hypocreomycetidae</taxon>
        <taxon>Hypocreales</taxon>
        <taxon>Clavicipitaceae</taxon>
        <taxon>Claviceps</taxon>
    </lineage>
</organism>